<evidence type="ECO:0000313" key="9">
    <source>
        <dbReference type="Proteomes" id="UP000297839"/>
    </source>
</evidence>
<dbReference type="InterPro" id="IPR036736">
    <property type="entry name" value="ACP-like_sf"/>
</dbReference>
<dbReference type="GO" id="GO:0005524">
    <property type="term" value="F:ATP binding"/>
    <property type="evidence" value="ECO:0007669"/>
    <property type="project" value="UniProtKB-KW"/>
</dbReference>
<evidence type="ECO:0000256" key="2">
    <source>
        <dbReference type="ARBA" id="ARBA00022450"/>
    </source>
</evidence>
<keyword evidence="2" id="KW-0596">Phosphopantetheine</keyword>
<protein>
    <submittedName>
        <fullName evidence="8">Acetoacetate--CoA ligase</fullName>
        <ecNumber evidence="8">6.2.1.16</ecNumber>
    </submittedName>
</protein>
<dbReference type="InterPro" id="IPR045851">
    <property type="entry name" value="AMP-bd_C_sf"/>
</dbReference>
<evidence type="ECO:0000256" key="3">
    <source>
        <dbReference type="ARBA" id="ARBA00022553"/>
    </source>
</evidence>
<keyword evidence="4 8" id="KW-0436">Ligase</keyword>
<dbReference type="EC" id="6.2.1.16" evidence="8"/>
<dbReference type="OrthoDB" id="9766486at2"/>
<evidence type="ECO:0000256" key="4">
    <source>
        <dbReference type="ARBA" id="ARBA00022598"/>
    </source>
</evidence>
<dbReference type="GO" id="GO:0006629">
    <property type="term" value="P:lipid metabolic process"/>
    <property type="evidence" value="ECO:0007669"/>
    <property type="project" value="InterPro"/>
</dbReference>
<dbReference type="NCBIfam" id="TIGR01217">
    <property type="entry name" value="ac_ac_CoA_syn"/>
    <property type="match status" value="1"/>
</dbReference>
<dbReference type="Pfam" id="PF00975">
    <property type="entry name" value="Thioesterase"/>
    <property type="match status" value="1"/>
</dbReference>
<reference evidence="8 9" key="1">
    <citation type="submission" date="2019-03" db="EMBL/GenBank/DDBJ databases">
        <title>Ramlibacter sp. 18x22-1, whole genome shotgun sequence.</title>
        <authorList>
            <person name="Zhang X."/>
            <person name="Feng G."/>
            <person name="Zhu H."/>
        </authorList>
    </citation>
    <scope>NUCLEOTIDE SEQUENCE [LARGE SCALE GENOMIC DNA]</scope>
    <source>
        <strain evidence="8 9">18x22-1</strain>
    </source>
</reference>
<dbReference type="InterPro" id="IPR029058">
    <property type="entry name" value="AB_hydrolase_fold"/>
</dbReference>
<comment type="caution">
    <text evidence="8">The sequence shown here is derived from an EMBL/GenBank/DDBJ whole genome shotgun (WGS) entry which is preliminary data.</text>
</comment>
<evidence type="ECO:0000256" key="1">
    <source>
        <dbReference type="ARBA" id="ARBA00006432"/>
    </source>
</evidence>
<evidence type="ECO:0000256" key="6">
    <source>
        <dbReference type="ARBA" id="ARBA00022840"/>
    </source>
</evidence>
<dbReference type="InterPro" id="IPR000873">
    <property type="entry name" value="AMP-dep_synth/lig_dom"/>
</dbReference>
<dbReference type="PROSITE" id="PS00012">
    <property type="entry name" value="PHOSPHOPANTETHEINE"/>
    <property type="match status" value="1"/>
</dbReference>
<keyword evidence="6" id="KW-0067">ATP-binding</keyword>
<dbReference type="PANTHER" id="PTHR42921">
    <property type="entry name" value="ACETOACETYL-COA SYNTHETASE"/>
    <property type="match status" value="1"/>
</dbReference>
<dbReference type="InterPro" id="IPR006162">
    <property type="entry name" value="Ppantetheine_attach_site"/>
</dbReference>
<dbReference type="PROSITE" id="PS50075">
    <property type="entry name" value="CARRIER"/>
    <property type="match status" value="1"/>
</dbReference>
<dbReference type="GO" id="GO:0030729">
    <property type="term" value="F:acetoacetate-CoA ligase activity"/>
    <property type="evidence" value="ECO:0007669"/>
    <property type="project" value="UniProtKB-EC"/>
</dbReference>
<dbReference type="Proteomes" id="UP000297839">
    <property type="component" value="Unassembled WGS sequence"/>
</dbReference>
<dbReference type="Pfam" id="PF00550">
    <property type="entry name" value="PP-binding"/>
    <property type="match status" value="1"/>
</dbReference>
<feature type="domain" description="Carrier" evidence="7">
    <location>
        <begin position="639"/>
        <end position="714"/>
    </location>
</feature>
<evidence type="ECO:0000259" key="7">
    <source>
        <dbReference type="PROSITE" id="PS50075"/>
    </source>
</evidence>
<dbReference type="InterPro" id="IPR009081">
    <property type="entry name" value="PP-bd_ACP"/>
</dbReference>
<dbReference type="Gene3D" id="3.40.50.1820">
    <property type="entry name" value="alpha/beta hydrolase"/>
    <property type="match status" value="1"/>
</dbReference>
<gene>
    <name evidence="8" type="ORF">EZ216_06965</name>
</gene>
<keyword evidence="3" id="KW-0597">Phosphoprotein</keyword>
<dbReference type="InterPro" id="IPR042099">
    <property type="entry name" value="ANL_N_sf"/>
</dbReference>
<dbReference type="SMART" id="SM00823">
    <property type="entry name" value="PKS_PP"/>
    <property type="match status" value="1"/>
</dbReference>
<dbReference type="PANTHER" id="PTHR42921:SF1">
    <property type="entry name" value="ACETOACETYL-COA SYNTHETASE"/>
    <property type="match status" value="1"/>
</dbReference>
<accession>A0A4Z0CDI4</accession>
<comment type="similarity">
    <text evidence="1">Belongs to the ATP-dependent AMP-binding enzyme family.</text>
</comment>
<keyword evidence="5" id="KW-0547">Nucleotide-binding</keyword>
<dbReference type="InterPro" id="IPR020806">
    <property type="entry name" value="PKS_PP-bd"/>
</dbReference>
<dbReference type="SUPFAM" id="SSF47336">
    <property type="entry name" value="ACP-like"/>
    <property type="match status" value="1"/>
</dbReference>
<keyword evidence="9" id="KW-1185">Reference proteome</keyword>
<evidence type="ECO:0000256" key="5">
    <source>
        <dbReference type="ARBA" id="ARBA00022741"/>
    </source>
</evidence>
<dbReference type="Gene3D" id="3.30.300.30">
    <property type="match status" value="1"/>
</dbReference>
<dbReference type="InterPro" id="IPR001031">
    <property type="entry name" value="Thioesterase"/>
</dbReference>
<dbReference type="InterPro" id="IPR020802">
    <property type="entry name" value="TesA-like"/>
</dbReference>
<dbReference type="SUPFAM" id="SSF56801">
    <property type="entry name" value="Acetyl-CoA synthetase-like"/>
    <property type="match status" value="1"/>
</dbReference>
<dbReference type="SMART" id="SM00824">
    <property type="entry name" value="PKS_TE"/>
    <property type="match status" value="1"/>
</dbReference>
<dbReference type="EMBL" id="SMLK01000001">
    <property type="protein sequence ID" value="TFZ09052.1"/>
    <property type="molecule type" value="Genomic_DNA"/>
</dbReference>
<dbReference type="InterPro" id="IPR005914">
    <property type="entry name" value="Acac_CoA_synth"/>
</dbReference>
<organism evidence="8 9">
    <name type="scientific">Ramlibacter humi</name>
    <dbReference type="NCBI Taxonomy" id="2530451"/>
    <lineage>
        <taxon>Bacteria</taxon>
        <taxon>Pseudomonadati</taxon>
        <taxon>Pseudomonadota</taxon>
        <taxon>Betaproteobacteria</taxon>
        <taxon>Burkholderiales</taxon>
        <taxon>Comamonadaceae</taxon>
        <taxon>Ramlibacter</taxon>
    </lineage>
</organism>
<name>A0A4Z0CDI4_9BURK</name>
<proteinExistence type="inferred from homology"/>
<dbReference type="SUPFAM" id="SSF53474">
    <property type="entry name" value="alpha/beta-Hydrolases"/>
    <property type="match status" value="1"/>
</dbReference>
<sequence>MAAFTGFVEKATGLRFDDYEALHAFSVREFRQFWSLFLQWCRAPLAVAGDAEPVCVGDEVEQARFFPLLQVSYADSLLNLSIAPAEAPAVTECHGDGTVSRLTRGELRDRVARLAAHLAAAGIVEGDRVVAVLRNDASAIAVALAVTAMGATLSTAAPDMGVQALKDRFAPLKPKLLIAHFAPQPFDDLPPAERVAQLLPHLPGLVGVLSVDGAGAPPLPAGLPLFNAPEWLSREPEIEFAWPRFHFNHPLFAMFSSGTTGKPKCIVHGAGGTLLEHVKEHRLHCDLRPGQRLYFHTSCGWMMWNWQLSALASGVEVVTYDGPIDSVDRLWQLVAREHVNAFGTSPGYLKMCEEAGFEPHTLDLSALHAVMSTGAVLHDRQFHWVTQNAKEVPVQSISGGTDIIGCFVLGHPDRAVRAGESQCRSLGLDVQAWHDGASAPEKTGMGQLVCATPFPSRPIGFHDDADGSRFHAAYFSQNPGVWTHGDLIELTPEGGARMHGRCDGVLNVRGTKFHPGEVYRVLAGIPGIVDAMLVQRQAAGLQQVVALLVLAPGRELDTELAARVRTGIRDALSSAHVPDLLLDVPALPVTHNGKPSESAARAAVDGREAANLAALRNPQCLDVIAKHPLLRTGEAAAAGEDSSLIDKLCASWATSLGLPSVGPDDNFFALGGNSLAAARVLRGVQAITGVELPLTALLQAPTVRELAALAESRSPPPSPLVAPMRAGIGRPLFLVHGLSGTVMECWPLVQGLRTERPVWGVQAVGLDGRHAPLRSVTEMATTYLAEIRRVQPSGPYALSGFSFGGLVAFEIARQLEQMQERVDAVVLLDPYLQRDLPWWREHGERAWLALNRLARMSPPARRDYLLALWSRWRHRQPAPLPIVVDEPAPDVRDGLTQALSEYRAPHYPGTVAFVHATQLLPGYVDPMPGWRAAVKELQVFELETGHLDLVGSHAMAVARILDRVLQSV</sequence>
<dbReference type="Gene3D" id="1.10.1200.10">
    <property type="entry name" value="ACP-like"/>
    <property type="match status" value="1"/>
</dbReference>
<evidence type="ECO:0000313" key="8">
    <source>
        <dbReference type="EMBL" id="TFZ09052.1"/>
    </source>
</evidence>
<dbReference type="Gene3D" id="3.40.50.12780">
    <property type="entry name" value="N-terminal domain of ligase-like"/>
    <property type="match status" value="1"/>
</dbReference>
<dbReference type="Pfam" id="PF00501">
    <property type="entry name" value="AMP-binding"/>
    <property type="match status" value="1"/>
</dbReference>
<dbReference type="GO" id="GO:0031177">
    <property type="term" value="F:phosphopantetheine binding"/>
    <property type="evidence" value="ECO:0007669"/>
    <property type="project" value="InterPro"/>
</dbReference>
<dbReference type="AlphaFoldDB" id="A0A4Z0CDI4"/>